<dbReference type="Proteomes" id="UP001321506">
    <property type="component" value="Unassembled WGS sequence"/>
</dbReference>
<dbReference type="Gene3D" id="3.40.630.30">
    <property type="match status" value="1"/>
</dbReference>
<keyword evidence="5" id="KW-1185">Reference proteome</keyword>
<reference evidence="4 5" key="1">
    <citation type="submission" date="2023-04" db="EMBL/GenBank/DDBJ databases">
        <title>Klugiella caeni sp. nov. isolated from the sludge of biochemical tank.</title>
        <authorList>
            <person name="Geng K."/>
        </authorList>
    </citation>
    <scope>NUCLEOTIDE SEQUENCE [LARGE SCALE GENOMIC DNA]</scope>
    <source>
        <strain evidence="4 5">YN-L-19</strain>
    </source>
</reference>
<dbReference type="PROSITE" id="PS51186">
    <property type="entry name" value="GNAT"/>
    <property type="match status" value="1"/>
</dbReference>
<name>A0AAW6T4Z3_9MICO</name>
<dbReference type="InterPro" id="IPR000182">
    <property type="entry name" value="GNAT_dom"/>
</dbReference>
<comment type="caution">
    <text evidence="4">The sequence shown here is derived from an EMBL/GenBank/DDBJ whole genome shotgun (WGS) entry which is preliminary data.</text>
</comment>
<dbReference type="PANTHER" id="PTHR43072">
    <property type="entry name" value="N-ACETYLTRANSFERASE"/>
    <property type="match status" value="1"/>
</dbReference>
<proteinExistence type="predicted"/>
<accession>A0AAW6T4Z3</accession>
<dbReference type="InterPro" id="IPR016181">
    <property type="entry name" value="Acyl_CoA_acyltransferase"/>
</dbReference>
<evidence type="ECO:0000313" key="5">
    <source>
        <dbReference type="Proteomes" id="UP001321506"/>
    </source>
</evidence>
<evidence type="ECO:0000256" key="1">
    <source>
        <dbReference type="ARBA" id="ARBA00022679"/>
    </source>
</evidence>
<dbReference type="PANTHER" id="PTHR43072:SF23">
    <property type="entry name" value="UPF0039 PROTEIN C11D3.02C"/>
    <property type="match status" value="1"/>
</dbReference>
<protein>
    <submittedName>
        <fullName evidence="4">N-acetyltransferase family protein</fullName>
    </submittedName>
</protein>
<gene>
    <name evidence="4" type="ORF">QF206_00455</name>
</gene>
<evidence type="ECO:0000256" key="2">
    <source>
        <dbReference type="ARBA" id="ARBA00023315"/>
    </source>
</evidence>
<keyword evidence="1" id="KW-0808">Transferase</keyword>
<keyword evidence="2" id="KW-0012">Acyltransferase</keyword>
<organism evidence="4 5">
    <name type="scientific">Ruicaihuangia caeni</name>
    <dbReference type="NCBI Taxonomy" id="3042517"/>
    <lineage>
        <taxon>Bacteria</taxon>
        <taxon>Bacillati</taxon>
        <taxon>Actinomycetota</taxon>
        <taxon>Actinomycetes</taxon>
        <taxon>Micrococcales</taxon>
        <taxon>Microbacteriaceae</taxon>
        <taxon>Ruicaihuangia</taxon>
    </lineage>
</organism>
<dbReference type="AlphaFoldDB" id="A0AAW6T4Z3"/>
<dbReference type="SUPFAM" id="SSF55729">
    <property type="entry name" value="Acyl-CoA N-acyltransferases (Nat)"/>
    <property type="match status" value="1"/>
</dbReference>
<dbReference type="RefSeq" id="WP_281487233.1">
    <property type="nucleotide sequence ID" value="NZ_JASATX010000001.1"/>
</dbReference>
<evidence type="ECO:0000259" key="3">
    <source>
        <dbReference type="PROSITE" id="PS51186"/>
    </source>
</evidence>
<evidence type="ECO:0000313" key="4">
    <source>
        <dbReference type="EMBL" id="MDI2097438.1"/>
    </source>
</evidence>
<dbReference type="Pfam" id="PF00583">
    <property type="entry name" value="Acetyltransf_1"/>
    <property type="match status" value="1"/>
</dbReference>
<feature type="domain" description="N-acetyltransferase" evidence="3">
    <location>
        <begin position="11"/>
        <end position="173"/>
    </location>
</feature>
<dbReference type="GO" id="GO:0016747">
    <property type="term" value="F:acyltransferase activity, transferring groups other than amino-acyl groups"/>
    <property type="evidence" value="ECO:0007669"/>
    <property type="project" value="InterPro"/>
</dbReference>
<dbReference type="EMBL" id="JASATX010000001">
    <property type="protein sequence ID" value="MDI2097438.1"/>
    <property type="molecule type" value="Genomic_DNA"/>
</dbReference>
<sequence>MHGAAAGAAGISIRDAEPRDLGAVREIYNHYVATSTVTFDEDGWTEQEVVAKFDSVVAKALPFLIAEDDSGVVGFAYLAPWRVKAAYRYTVENSIYLAASATGRGVGVLLLDALLDRARAAGIREVIAVLSDEGADASHRLHLRAGFREVGRLEHVGFKFDRWLGIVLLQKSL</sequence>